<organism evidence="2 3">
    <name type="scientific">Eumeta variegata</name>
    <name type="common">Bagworm moth</name>
    <name type="synonym">Eumeta japonica</name>
    <dbReference type="NCBI Taxonomy" id="151549"/>
    <lineage>
        <taxon>Eukaryota</taxon>
        <taxon>Metazoa</taxon>
        <taxon>Ecdysozoa</taxon>
        <taxon>Arthropoda</taxon>
        <taxon>Hexapoda</taxon>
        <taxon>Insecta</taxon>
        <taxon>Pterygota</taxon>
        <taxon>Neoptera</taxon>
        <taxon>Endopterygota</taxon>
        <taxon>Lepidoptera</taxon>
        <taxon>Glossata</taxon>
        <taxon>Ditrysia</taxon>
        <taxon>Tineoidea</taxon>
        <taxon>Psychidae</taxon>
        <taxon>Oiketicinae</taxon>
        <taxon>Eumeta</taxon>
    </lineage>
</organism>
<evidence type="ECO:0000256" key="1">
    <source>
        <dbReference type="SAM" id="MobiDB-lite"/>
    </source>
</evidence>
<evidence type="ECO:0000313" key="3">
    <source>
        <dbReference type="Proteomes" id="UP000299102"/>
    </source>
</evidence>
<keyword evidence="3" id="KW-1185">Reference proteome</keyword>
<comment type="caution">
    <text evidence="2">The sequence shown here is derived from an EMBL/GenBank/DDBJ whole genome shotgun (WGS) entry which is preliminary data.</text>
</comment>
<dbReference type="AlphaFoldDB" id="A0A4C1U3U2"/>
<name>A0A4C1U3U2_EUMVA</name>
<dbReference type="Proteomes" id="UP000299102">
    <property type="component" value="Unassembled WGS sequence"/>
</dbReference>
<reference evidence="2 3" key="1">
    <citation type="journal article" date="2019" name="Commun. Biol.">
        <title>The bagworm genome reveals a unique fibroin gene that provides high tensile strength.</title>
        <authorList>
            <person name="Kono N."/>
            <person name="Nakamura H."/>
            <person name="Ohtoshi R."/>
            <person name="Tomita M."/>
            <person name="Numata K."/>
            <person name="Arakawa K."/>
        </authorList>
    </citation>
    <scope>NUCLEOTIDE SEQUENCE [LARGE SCALE GENOMIC DNA]</scope>
</reference>
<evidence type="ECO:0000313" key="2">
    <source>
        <dbReference type="EMBL" id="GBP20777.1"/>
    </source>
</evidence>
<accession>A0A4C1U3U2</accession>
<gene>
    <name evidence="2" type="ORF">EVAR_14503_1</name>
</gene>
<sequence>MRYLSHERTSGTSHENAQMKIDPVIRSARPLPHDAVLRRIAPISENGDYAVSMMNPWAQCVIHIKSTFCGTVTDKRSGSIGEVSLQVLYCTDFIAQL</sequence>
<protein>
    <submittedName>
        <fullName evidence="2">Uncharacterized protein</fullName>
    </submittedName>
</protein>
<proteinExistence type="predicted"/>
<feature type="region of interest" description="Disordered" evidence="1">
    <location>
        <begin position="1"/>
        <end position="23"/>
    </location>
</feature>
<dbReference type="EMBL" id="BGZK01000122">
    <property type="protein sequence ID" value="GBP20777.1"/>
    <property type="molecule type" value="Genomic_DNA"/>
</dbReference>